<dbReference type="Proteomes" id="UP000541154">
    <property type="component" value="Unassembled WGS sequence"/>
</dbReference>
<dbReference type="GO" id="GO:0005874">
    <property type="term" value="C:microtubule"/>
    <property type="evidence" value="ECO:0007669"/>
    <property type="project" value="UniProtKB-KW"/>
</dbReference>
<evidence type="ECO:0000256" key="1">
    <source>
        <dbReference type="ARBA" id="ARBA00004245"/>
    </source>
</evidence>
<reference evidence="11 12" key="1">
    <citation type="submission" date="2019-04" db="EMBL/GenBank/DDBJ databases">
        <title>Aspergillus burnettii sp. nov., novel species from soil in southeast Queensland.</title>
        <authorList>
            <person name="Gilchrist C.L.M."/>
            <person name="Pitt J.I."/>
            <person name="Lange L."/>
            <person name="Lacey H.J."/>
            <person name="Vuong D."/>
            <person name="Midgley D.J."/>
            <person name="Greenfield P."/>
            <person name="Bradbury M."/>
            <person name="Lacey E."/>
            <person name="Busk P.K."/>
            <person name="Pilgaard B."/>
            <person name="Chooi Y.H."/>
            <person name="Piggott A.M."/>
        </authorList>
    </citation>
    <scope>NUCLEOTIDE SEQUENCE [LARGE SCALE GENOMIC DNA]</scope>
    <source>
        <strain evidence="11 12">FRR 5400</strain>
    </source>
</reference>
<sequence length="555" mass="61639">MFTSSQIPASKLGSGNNSRPSSKDGPKKNIWSSMLDSVANGKRLPEKNLLILGLTPFSPRLLQWLRFPLRVHVANEDTFFPGGTPESQRDFLDTLSADTSDPSLSNDRRKGRVPPVANQFALGYTYQDVLDADQEDTLARVSAYLLSEPSLSFAPLLKPLLTAQSVPETLVVILLDWSDPWTWVRRLREWVRLLRHVLISLDDETKIVMEETMTEWKDRKRGMDPSSAGAQGLTSSGGPVTIPLGPGEWDEGLGVPMCVVCQGADKIEKLEKDHGWHEEEFDFILQFMRSILLKLDGASLIYTTPFLANSLQSLIHSSLGIHSLLKRQSLKHNVIDRDKILVPSNWDSWGKIRIIREGFDMEGVSTAWSIEIQDPPEPLSNLSIDDDKPEGEGAVVPDDGTSAVAIFEQTIKDPKRDTSMTHPGSQHSKNKVEVDTSDMQNFLTKQLEVLEQLKLDDEKDRAAKQVPQLEMSPLDDNGRVNEHIGPVQFNMGGIQVDADDMLRKLKEREANRSQRKDTLSVPSGEKSHNQALANFFAGLVKKPGGSPRGSPSPSG</sequence>
<accession>A0A8H6A868</accession>
<evidence type="ECO:0008006" key="13">
    <source>
        <dbReference type="Google" id="ProtNLM"/>
    </source>
</evidence>
<evidence type="ECO:0000256" key="9">
    <source>
        <dbReference type="ARBA" id="ARBA00023212"/>
    </source>
</evidence>
<feature type="compositionally biased region" description="Polar residues" evidence="10">
    <location>
        <begin position="228"/>
        <end position="237"/>
    </location>
</feature>
<feature type="region of interest" description="Disordered" evidence="10">
    <location>
        <begin position="218"/>
        <end position="237"/>
    </location>
</feature>
<dbReference type="InterPro" id="IPR008467">
    <property type="entry name" value="Dynein1_light_intermed_chain"/>
</dbReference>
<dbReference type="GO" id="GO:0000226">
    <property type="term" value="P:microtubule cytoskeleton organization"/>
    <property type="evidence" value="ECO:0007669"/>
    <property type="project" value="TreeGrafter"/>
</dbReference>
<feature type="region of interest" description="Disordered" evidence="10">
    <location>
        <begin position="412"/>
        <end position="431"/>
    </location>
</feature>
<dbReference type="InterPro" id="IPR022780">
    <property type="entry name" value="Dynein_light_int_chain"/>
</dbReference>
<keyword evidence="12" id="KW-1185">Reference proteome</keyword>
<keyword evidence="8" id="KW-0505">Motor protein</keyword>
<protein>
    <recommendedName>
        <fullName evidence="13">Dynein light intermediate chain</fullName>
    </recommendedName>
</protein>
<dbReference type="EMBL" id="SPNV01000072">
    <property type="protein sequence ID" value="KAF5862497.1"/>
    <property type="molecule type" value="Genomic_DNA"/>
</dbReference>
<dbReference type="GO" id="GO:0005524">
    <property type="term" value="F:ATP binding"/>
    <property type="evidence" value="ECO:0007669"/>
    <property type="project" value="UniProtKB-KW"/>
</dbReference>
<feature type="compositionally biased region" description="Low complexity" evidence="10">
    <location>
        <begin position="543"/>
        <end position="555"/>
    </location>
</feature>
<feature type="compositionally biased region" description="Polar residues" evidence="10">
    <location>
        <begin position="1"/>
        <end position="20"/>
    </location>
</feature>
<evidence type="ECO:0000256" key="10">
    <source>
        <dbReference type="SAM" id="MobiDB-lite"/>
    </source>
</evidence>
<keyword evidence="5" id="KW-0547">Nucleotide-binding</keyword>
<dbReference type="AlphaFoldDB" id="A0A8H6A868"/>
<keyword evidence="3" id="KW-0963">Cytoplasm</keyword>
<dbReference type="PANTHER" id="PTHR12688">
    <property type="entry name" value="DYNEIN LIGHT INTERMEDIATE CHAIN"/>
    <property type="match status" value="1"/>
</dbReference>
<dbReference type="GO" id="GO:0005868">
    <property type="term" value="C:cytoplasmic dynein complex"/>
    <property type="evidence" value="ECO:0007669"/>
    <property type="project" value="InterPro"/>
</dbReference>
<evidence type="ECO:0000256" key="2">
    <source>
        <dbReference type="ARBA" id="ARBA00022448"/>
    </source>
</evidence>
<evidence type="ECO:0000256" key="7">
    <source>
        <dbReference type="ARBA" id="ARBA00023017"/>
    </source>
</evidence>
<dbReference type="PANTHER" id="PTHR12688:SF0">
    <property type="entry name" value="DYNEIN LIGHT INTERMEDIATE CHAIN"/>
    <property type="match status" value="1"/>
</dbReference>
<feature type="compositionally biased region" description="Basic and acidic residues" evidence="10">
    <location>
        <begin position="508"/>
        <end position="518"/>
    </location>
</feature>
<keyword evidence="2" id="KW-0813">Transport</keyword>
<evidence type="ECO:0000256" key="3">
    <source>
        <dbReference type="ARBA" id="ARBA00022490"/>
    </source>
</evidence>
<dbReference type="Pfam" id="PF05783">
    <property type="entry name" value="DLIC"/>
    <property type="match status" value="1"/>
</dbReference>
<evidence type="ECO:0000256" key="8">
    <source>
        <dbReference type="ARBA" id="ARBA00023175"/>
    </source>
</evidence>
<evidence type="ECO:0000313" key="11">
    <source>
        <dbReference type="EMBL" id="KAF5862497.1"/>
    </source>
</evidence>
<name>A0A8H6A868_PETAA</name>
<evidence type="ECO:0000256" key="6">
    <source>
        <dbReference type="ARBA" id="ARBA00022840"/>
    </source>
</evidence>
<evidence type="ECO:0000256" key="4">
    <source>
        <dbReference type="ARBA" id="ARBA00022701"/>
    </source>
</evidence>
<evidence type="ECO:0000256" key="5">
    <source>
        <dbReference type="ARBA" id="ARBA00022741"/>
    </source>
</evidence>
<proteinExistence type="predicted"/>
<comment type="subcellular location">
    <subcellularLocation>
        <location evidence="1">Cytoplasm</location>
        <location evidence="1">Cytoskeleton</location>
    </subcellularLocation>
</comment>
<organism evidence="11 12">
    <name type="scientific">Petromyces alliaceus</name>
    <name type="common">Aspergillus alliaceus</name>
    <dbReference type="NCBI Taxonomy" id="209559"/>
    <lineage>
        <taxon>Eukaryota</taxon>
        <taxon>Fungi</taxon>
        <taxon>Dikarya</taxon>
        <taxon>Ascomycota</taxon>
        <taxon>Pezizomycotina</taxon>
        <taxon>Eurotiomycetes</taxon>
        <taxon>Eurotiomycetidae</taxon>
        <taxon>Eurotiales</taxon>
        <taxon>Aspergillaceae</taxon>
        <taxon>Aspergillus</taxon>
        <taxon>Aspergillus subgen. Circumdati</taxon>
    </lineage>
</organism>
<feature type="region of interest" description="Disordered" evidence="10">
    <location>
        <begin position="508"/>
        <end position="555"/>
    </location>
</feature>
<keyword evidence="7" id="KW-0243">Dynein</keyword>
<dbReference type="GO" id="GO:0045504">
    <property type="term" value="F:dynein heavy chain binding"/>
    <property type="evidence" value="ECO:0007669"/>
    <property type="project" value="TreeGrafter"/>
</dbReference>
<gene>
    <name evidence="11" type="ORF">ETB97_011597</name>
</gene>
<keyword evidence="4" id="KW-0493">Microtubule</keyword>
<dbReference type="GO" id="GO:0035974">
    <property type="term" value="C:meiotic spindle pole body"/>
    <property type="evidence" value="ECO:0007669"/>
    <property type="project" value="TreeGrafter"/>
</dbReference>
<comment type="caution">
    <text evidence="11">The sequence shown here is derived from an EMBL/GenBank/DDBJ whole genome shotgun (WGS) entry which is preliminary data.</text>
</comment>
<keyword evidence="9" id="KW-0206">Cytoskeleton</keyword>
<feature type="region of interest" description="Disordered" evidence="10">
    <location>
        <begin position="1"/>
        <end position="29"/>
    </location>
</feature>
<evidence type="ECO:0000313" key="12">
    <source>
        <dbReference type="Proteomes" id="UP000541154"/>
    </source>
</evidence>
<keyword evidence="6" id="KW-0067">ATP-binding</keyword>
<dbReference type="GO" id="GO:0007018">
    <property type="term" value="P:microtubule-based movement"/>
    <property type="evidence" value="ECO:0007669"/>
    <property type="project" value="InterPro"/>
</dbReference>